<sequence>MGHEMCGYQASFTEELGSLVLTLQSFDRPLDEHFRAELAADLAKSLATNSFLPTLGVAATKPATVAAAQQKGLAGAGLALGAASTVATGGSSLFAVGFAAAAAGVGAHAAMLEDPTTPSVGHPFGTADLEIANSVATLKAMIKHGIDLHLCDEMSAEEHVLATEMVIALSKRSFIAASFDDLPSLVIPLGSFGEENPNPLLASMMTCAIALITDSIAAGGEINGYMLRSVTVRGSRGCALTFRRANTCSIL</sequence>
<proteinExistence type="predicted"/>
<comment type="caution">
    <text evidence="1">The sequence shown here is derived from an EMBL/GenBank/DDBJ whole genome shotgun (WGS) entry which is preliminary data.</text>
</comment>
<gene>
    <name evidence="1" type="ORF">CCMP2556_LOCUS40262</name>
</gene>
<dbReference type="Proteomes" id="UP001642484">
    <property type="component" value="Unassembled WGS sequence"/>
</dbReference>
<accession>A0ABP0Q2C6</accession>
<organism evidence="1 2">
    <name type="scientific">Durusdinium trenchii</name>
    <dbReference type="NCBI Taxonomy" id="1381693"/>
    <lineage>
        <taxon>Eukaryota</taxon>
        <taxon>Sar</taxon>
        <taxon>Alveolata</taxon>
        <taxon>Dinophyceae</taxon>
        <taxon>Suessiales</taxon>
        <taxon>Symbiodiniaceae</taxon>
        <taxon>Durusdinium</taxon>
    </lineage>
</organism>
<evidence type="ECO:0000313" key="2">
    <source>
        <dbReference type="Proteomes" id="UP001642484"/>
    </source>
</evidence>
<reference evidence="1 2" key="1">
    <citation type="submission" date="2024-02" db="EMBL/GenBank/DDBJ databases">
        <authorList>
            <person name="Chen Y."/>
            <person name="Shah S."/>
            <person name="Dougan E. K."/>
            <person name="Thang M."/>
            <person name="Chan C."/>
        </authorList>
    </citation>
    <scope>NUCLEOTIDE SEQUENCE [LARGE SCALE GENOMIC DNA]</scope>
</reference>
<evidence type="ECO:0000313" key="1">
    <source>
        <dbReference type="EMBL" id="CAK9082422.1"/>
    </source>
</evidence>
<protein>
    <submittedName>
        <fullName evidence="1">Uncharacterized protein</fullName>
    </submittedName>
</protein>
<name>A0ABP0Q2C6_9DINO</name>
<keyword evidence="2" id="KW-1185">Reference proteome</keyword>
<dbReference type="EMBL" id="CAXAMN010023929">
    <property type="protein sequence ID" value="CAK9082422.1"/>
    <property type="molecule type" value="Genomic_DNA"/>
</dbReference>